<dbReference type="HOGENOM" id="CLU_2152861_0_0_6"/>
<evidence type="ECO:0000313" key="2">
    <source>
        <dbReference type="Proteomes" id="UP000013070"/>
    </source>
</evidence>
<dbReference type="RefSeq" id="WP_004779310.1">
    <property type="nucleotide sequence ID" value="NZ_KB849387.1"/>
</dbReference>
<dbReference type="InterPro" id="IPR045662">
    <property type="entry name" value="DUF6388"/>
</dbReference>
<gene>
    <name evidence="1" type="ORF">F969_00106</name>
</gene>
<keyword evidence="2" id="KW-1185">Reference proteome</keyword>
<name>N8X040_9GAMM</name>
<comment type="caution">
    <text evidence="1">The sequence shown here is derived from an EMBL/GenBank/DDBJ whole genome shotgun (WGS) entry which is preliminary data.</text>
</comment>
<dbReference type="Proteomes" id="UP000013070">
    <property type="component" value="Unassembled WGS sequence"/>
</dbReference>
<dbReference type="AlphaFoldDB" id="N8X040"/>
<reference evidence="1 2" key="1">
    <citation type="submission" date="2013-02" db="EMBL/GenBank/DDBJ databases">
        <title>The Genome Sequence of Acinetobacter sp. NIPH 899.</title>
        <authorList>
            <consortium name="The Broad Institute Genome Sequencing Platform"/>
            <consortium name="The Broad Institute Genome Sequencing Center for Infectious Disease"/>
            <person name="Cerqueira G."/>
            <person name="Feldgarden M."/>
            <person name="Courvalin P."/>
            <person name="Perichon B."/>
            <person name="Grillot-Courvalin C."/>
            <person name="Clermont D."/>
            <person name="Rocha E."/>
            <person name="Yoon E.-J."/>
            <person name="Nemec A."/>
            <person name="Walker B."/>
            <person name="Young S.K."/>
            <person name="Zeng Q."/>
            <person name="Gargeya S."/>
            <person name="Fitzgerald M."/>
            <person name="Haas B."/>
            <person name="Abouelleil A."/>
            <person name="Alvarado L."/>
            <person name="Arachchi H.M."/>
            <person name="Berlin A.M."/>
            <person name="Chapman S.B."/>
            <person name="Dewar J."/>
            <person name="Goldberg J."/>
            <person name="Griggs A."/>
            <person name="Gujja S."/>
            <person name="Hansen M."/>
            <person name="Howarth C."/>
            <person name="Imamovic A."/>
            <person name="Larimer J."/>
            <person name="McCowan C."/>
            <person name="Murphy C."/>
            <person name="Neiman D."/>
            <person name="Pearson M."/>
            <person name="Priest M."/>
            <person name="Roberts A."/>
            <person name="Saif S."/>
            <person name="Shea T."/>
            <person name="Sisk P."/>
            <person name="Sykes S."/>
            <person name="Wortman J."/>
            <person name="Nusbaum C."/>
            <person name="Birren B."/>
        </authorList>
    </citation>
    <scope>NUCLEOTIDE SEQUENCE [LARGE SCALE GENOMIC DNA]</scope>
    <source>
        <strain evidence="1 2">NIPH 899</strain>
    </source>
</reference>
<accession>N8X040</accession>
<dbReference type="EMBL" id="APPE01000011">
    <property type="protein sequence ID" value="ENV00893.1"/>
    <property type="molecule type" value="Genomic_DNA"/>
</dbReference>
<dbReference type="PATRIC" id="fig|1217710.3.peg.92"/>
<sequence>MSNRIYLKEALEIFKQDQQVQAIIQSKVNPKIADDLGHSIETLEQQVLLETFRDYATSQGTDTLRLALNMVATPEQKKQVLLQHHQDTANAIGVDLEEYFMLNPSLKAETE</sequence>
<protein>
    <submittedName>
        <fullName evidence="1">Uncharacterized protein</fullName>
    </submittedName>
</protein>
<proteinExistence type="predicted"/>
<organism evidence="1 2">
    <name type="scientific">Acinetobacter variabilis</name>
    <dbReference type="NCBI Taxonomy" id="70346"/>
    <lineage>
        <taxon>Bacteria</taxon>
        <taxon>Pseudomonadati</taxon>
        <taxon>Pseudomonadota</taxon>
        <taxon>Gammaproteobacteria</taxon>
        <taxon>Moraxellales</taxon>
        <taxon>Moraxellaceae</taxon>
        <taxon>Acinetobacter</taxon>
    </lineage>
</organism>
<evidence type="ECO:0000313" key="1">
    <source>
        <dbReference type="EMBL" id="ENV00893.1"/>
    </source>
</evidence>
<dbReference type="Pfam" id="PF19925">
    <property type="entry name" value="DUF6388"/>
    <property type="match status" value="1"/>
</dbReference>